<dbReference type="PANTHER" id="PTHR36390:SF1">
    <property type="entry name" value="MYOSIN HEAVY CHAIN-LIKE PROTEIN"/>
    <property type="match status" value="1"/>
</dbReference>
<dbReference type="EMBL" id="OX459124">
    <property type="protein sequence ID" value="CAI9111908.1"/>
    <property type="molecule type" value="Genomic_DNA"/>
</dbReference>
<feature type="region of interest" description="Disordered" evidence="2">
    <location>
        <begin position="379"/>
        <end position="402"/>
    </location>
</feature>
<reference evidence="3" key="1">
    <citation type="submission" date="2023-03" db="EMBL/GenBank/DDBJ databases">
        <authorList>
            <person name="Julca I."/>
        </authorList>
    </citation>
    <scope>NUCLEOTIDE SEQUENCE</scope>
</reference>
<keyword evidence="4" id="KW-1185">Reference proteome</keyword>
<feature type="coiled-coil region" evidence="1">
    <location>
        <begin position="210"/>
        <end position="244"/>
    </location>
</feature>
<gene>
    <name evidence="3" type="ORF">OLC1_LOCUS19194</name>
</gene>
<dbReference type="Proteomes" id="UP001161247">
    <property type="component" value="Chromosome 7"/>
</dbReference>
<dbReference type="SUPFAM" id="SSF57997">
    <property type="entry name" value="Tropomyosin"/>
    <property type="match status" value="1"/>
</dbReference>
<dbReference type="PANTHER" id="PTHR36390">
    <property type="entry name" value="MYOSIN HEAVY CHAIN-LIKE PROTEIN"/>
    <property type="match status" value="1"/>
</dbReference>
<organism evidence="3 4">
    <name type="scientific">Oldenlandia corymbosa var. corymbosa</name>
    <dbReference type="NCBI Taxonomy" id="529605"/>
    <lineage>
        <taxon>Eukaryota</taxon>
        <taxon>Viridiplantae</taxon>
        <taxon>Streptophyta</taxon>
        <taxon>Embryophyta</taxon>
        <taxon>Tracheophyta</taxon>
        <taxon>Spermatophyta</taxon>
        <taxon>Magnoliopsida</taxon>
        <taxon>eudicotyledons</taxon>
        <taxon>Gunneridae</taxon>
        <taxon>Pentapetalae</taxon>
        <taxon>asterids</taxon>
        <taxon>lamiids</taxon>
        <taxon>Gentianales</taxon>
        <taxon>Rubiaceae</taxon>
        <taxon>Rubioideae</taxon>
        <taxon>Spermacoceae</taxon>
        <taxon>Hedyotis-Oldenlandia complex</taxon>
        <taxon>Oldenlandia</taxon>
    </lineage>
</organism>
<feature type="compositionally biased region" description="Basic and acidic residues" evidence="2">
    <location>
        <begin position="379"/>
        <end position="391"/>
    </location>
</feature>
<evidence type="ECO:0000256" key="2">
    <source>
        <dbReference type="SAM" id="MobiDB-lite"/>
    </source>
</evidence>
<evidence type="ECO:0000256" key="1">
    <source>
        <dbReference type="SAM" id="Coils"/>
    </source>
</evidence>
<evidence type="ECO:0000313" key="4">
    <source>
        <dbReference type="Proteomes" id="UP001161247"/>
    </source>
</evidence>
<dbReference type="AlphaFoldDB" id="A0AAV1DVH7"/>
<feature type="coiled-coil region" evidence="1">
    <location>
        <begin position="56"/>
        <end position="177"/>
    </location>
</feature>
<evidence type="ECO:0000313" key="3">
    <source>
        <dbReference type="EMBL" id="CAI9111908.1"/>
    </source>
</evidence>
<protein>
    <submittedName>
        <fullName evidence="3">OLC1v1012251C1</fullName>
    </submittedName>
</protein>
<name>A0AAV1DVH7_OLDCO</name>
<proteinExistence type="predicted"/>
<accession>A0AAV1DVH7</accession>
<sequence length="402" mass="47173">MLEMSTASSSGSENSYDAEELFQIRNRWKELRKEKELWKDSQSQSFELIKRLELHSKTLSEAQSEDKKRIEQLERELSNCSQEIEYLQDQLNARNSEINSLDEHVCVLQLKIARMENLEEEVTRLNEELNISNSGRFFLLEELENKETELQKAVSCINKLEESLSSAELEYQCEIESMKFDMLALQQNLVDARKSHKETALENAQMIDLVQDLETRIQEDKKIIMCLENENKDLCQKLQKSELDIKRFCQKVVAQFQGWLVDEEVFFSDVEEDTRTSAEALGRLVSKLEVLRTSNAEWRDRDATLSQIHEYELLVCQLKEELKEEKFKAKEEAEDLAQEMAELRYQITGMLEDERKRRARVEQISLQRIAELEAELEKERHKSLNDEDHKKSISIVKHTGVA</sequence>
<keyword evidence="1" id="KW-0175">Coiled coil</keyword>